<keyword evidence="8" id="KW-1133">Transmembrane helix</keyword>
<organism evidence="11">
    <name type="scientific">Trichuris suis</name>
    <name type="common">pig whipworm</name>
    <dbReference type="NCBI Taxonomy" id="68888"/>
    <lineage>
        <taxon>Eukaryota</taxon>
        <taxon>Metazoa</taxon>
        <taxon>Ecdysozoa</taxon>
        <taxon>Nematoda</taxon>
        <taxon>Enoplea</taxon>
        <taxon>Dorylaimia</taxon>
        <taxon>Trichinellida</taxon>
        <taxon>Trichuridae</taxon>
        <taxon>Trichuris</taxon>
    </lineage>
</organism>
<dbReference type="FunFam" id="2.10.25.10:FF:000012">
    <property type="entry name" value="Delta-like protein"/>
    <property type="match status" value="1"/>
</dbReference>
<keyword evidence="8" id="KW-0472">Membrane</keyword>
<dbReference type="EMBL" id="KL367533">
    <property type="protein sequence ID" value="KFD65777.1"/>
    <property type="molecule type" value="Genomic_DNA"/>
</dbReference>
<feature type="domain" description="EGF-like" evidence="10">
    <location>
        <begin position="501"/>
        <end position="538"/>
    </location>
</feature>
<dbReference type="Gene3D" id="2.10.25.10">
    <property type="entry name" value="Laminin"/>
    <property type="match status" value="3"/>
</dbReference>
<keyword evidence="1 6" id="KW-0245">EGF-like domain</keyword>
<evidence type="ECO:0000256" key="8">
    <source>
        <dbReference type="SAM" id="Phobius"/>
    </source>
</evidence>
<feature type="disulfide bond" evidence="6">
    <location>
        <begin position="528"/>
        <end position="537"/>
    </location>
</feature>
<feature type="disulfide bond" evidence="6">
    <location>
        <begin position="489"/>
        <end position="498"/>
    </location>
</feature>
<evidence type="ECO:0000313" key="11">
    <source>
        <dbReference type="EMBL" id="KFD65777.1"/>
    </source>
</evidence>
<feature type="disulfide bond" evidence="6">
    <location>
        <begin position="470"/>
        <end position="487"/>
    </location>
</feature>
<gene>
    <name evidence="11" type="ORF">M514_22116</name>
</gene>
<comment type="caution">
    <text evidence="6">Lacks conserved residue(s) required for the propagation of feature annotation.</text>
</comment>
<dbReference type="SMART" id="SM00181">
    <property type="entry name" value="EGF"/>
    <property type="match status" value="5"/>
</dbReference>
<feature type="domain" description="EGF-like" evidence="10">
    <location>
        <begin position="384"/>
        <end position="420"/>
    </location>
</feature>
<dbReference type="SMART" id="SM00179">
    <property type="entry name" value="EGF_CA"/>
    <property type="match status" value="4"/>
</dbReference>
<dbReference type="PANTHER" id="PTHR24049">
    <property type="entry name" value="CRUMBS FAMILY MEMBER"/>
    <property type="match status" value="1"/>
</dbReference>
<keyword evidence="4 6" id="KW-1015">Disulfide bond</keyword>
<feature type="domain" description="EGF-like" evidence="10">
    <location>
        <begin position="461"/>
        <end position="499"/>
    </location>
</feature>
<feature type="region of interest" description="Disordered" evidence="7">
    <location>
        <begin position="571"/>
        <end position="598"/>
    </location>
</feature>
<evidence type="ECO:0000256" key="2">
    <source>
        <dbReference type="ARBA" id="ARBA00022729"/>
    </source>
</evidence>
<dbReference type="GO" id="GO:0005509">
    <property type="term" value="F:calcium ion binding"/>
    <property type="evidence" value="ECO:0007669"/>
    <property type="project" value="InterPro"/>
</dbReference>
<evidence type="ECO:0000256" key="9">
    <source>
        <dbReference type="SAM" id="SignalP"/>
    </source>
</evidence>
<proteinExistence type="predicted"/>
<evidence type="ECO:0000256" key="3">
    <source>
        <dbReference type="ARBA" id="ARBA00022737"/>
    </source>
</evidence>
<feature type="signal peptide" evidence="9">
    <location>
        <begin position="1"/>
        <end position="20"/>
    </location>
</feature>
<dbReference type="PROSITE" id="PS01186">
    <property type="entry name" value="EGF_2"/>
    <property type="match status" value="5"/>
</dbReference>
<dbReference type="InterPro" id="IPR001881">
    <property type="entry name" value="EGF-like_Ca-bd_dom"/>
</dbReference>
<name>A0A085N8I1_9BILA</name>
<feature type="domain" description="EGF-like" evidence="10">
    <location>
        <begin position="422"/>
        <end position="459"/>
    </location>
</feature>
<dbReference type="CDD" id="cd00054">
    <property type="entry name" value="EGF_CA"/>
    <property type="match status" value="2"/>
</dbReference>
<feature type="chain" id="PRO_5001795721" description="EGF-like domain-containing protein" evidence="9">
    <location>
        <begin position="21"/>
        <end position="640"/>
    </location>
</feature>
<evidence type="ECO:0000256" key="5">
    <source>
        <dbReference type="ARBA" id="ARBA00023180"/>
    </source>
</evidence>
<feature type="transmembrane region" description="Helical" evidence="8">
    <location>
        <begin position="544"/>
        <end position="564"/>
    </location>
</feature>
<feature type="disulfide bond" evidence="6">
    <location>
        <begin position="449"/>
        <end position="458"/>
    </location>
</feature>
<evidence type="ECO:0000256" key="6">
    <source>
        <dbReference type="PROSITE-ProRule" id="PRU00076"/>
    </source>
</evidence>
<reference evidence="11" key="1">
    <citation type="journal article" date="2014" name="Nat. Genet.">
        <title>Genome and transcriptome of the porcine whipworm Trichuris suis.</title>
        <authorList>
            <person name="Jex A.R."/>
            <person name="Nejsum P."/>
            <person name="Schwarz E.M."/>
            <person name="Hu L."/>
            <person name="Young N.D."/>
            <person name="Hall R.S."/>
            <person name="Korhonen P.K."/>
            <person name="Liao S."/>
            <person name="Thamsborg S."/>
            <person name="Xia J."/>
            <person name="Xu P."/>
            <person name="Wang S."/>
            <person name="Scheerlinck J.P."/>
            <person name="Hofmann A."/>
            <person name="Sternberg P.W."/>
            <person name="Wang J."/>
            <person name="Gasser R.B."/>
        </authorList>
    </citation>
    <scope>NUCLEOTIDE SEQUENCE [LARGE SCALE GENOMIC DNA]</scope>
    <source>
        <strain evidence="11">DCEP-RM93F</strain>
    </source>
</reference>
<keyword evidence="2 9" id="KW-0732">Signal</keyword>
<feature type="disulfide bond" evidence="6">
    <location>
        <begin position="410"/>
        <end position="419"/>
    </location>
</feature>
<evidence type="ECO:0000256" key="7">
    <source>
        <dbReference type="SAM" id="MobiDB-lite"/>
    </source>
</evidence>
<feature type="compositionally biased region" description="Basic residues" evidence="7">
    <location>
        <begin position="571"/>
        <end position="597"/>
    </location>
</feature>
<keyword evidence="5" id="KW-0325">Glycoprotein</keyword>
<dbReference type="SUPFAM" id="SSF57196">
    <property type="entry name" value="EGF/Laminin"/>
    <property type="match status" value="4"/>
</dbReference>
<dbReference type="InterPro" id="IPR051022">
    <property type="entry name" value="Notch_Cell-Fate_Det"/>
</dbReference>
<sequence length="640" mass="72743">MKRRDVLLISICTALTFHYGGPLECEMTWKPYGWATIKYLTSCVTFVPIRQIDHCAQEASKQQLIYGQKYTVECIDKYCDDNFPAGYFWSWIPDLLQEEHILDAIQFEWRETLHGAAFICNSSARDPTSHILCVTERSNRSVTIQGSDLRTYDSCTVYLPGSSDHRHNYNYYRRRCGGFYAPFFRTGVDKHYVCLTLDEHKSHLYFTGAGYCSALSYKFLTCGHEGVFPCDRNRTLGCNFNKDLKHCVSYYYTKAPPSREKYQRCQFDYGTRCNCSCSNNYSQWTSWSGTCKPSSRMRIAPFLQPNGQLEPVNCSFENMGECCVQTELNPSSELEDCTNYIYGTNISLLKYNCSQPGGTRGVDEKGHFKCQCAEGYEGMFCQNTPLNCLNKPCKNGGSCSSDGYYYFCDCPPGFKGFQCEQPYETCDKGQKCKNSGVCTKSQDSYVCQCMSGYTGVHCEYEVGHCEANSCWRNGDCQNVTAFSTFRCHCRWPYSGRHCEYAYQYCKADSCHGHGVCQNLTTGKIRCVCHGGYGGEFCDASVYPIVLPVCMCASVLAALLIVLKYRRRRGATTRRTVTRKRSRHSHHSHKVHAKRSNHLKAPEQAFEKPAKHDYVLPVFSVDSTSHSSVGMSTLVKSTMKR</sequence>
<dbReference type="Proteomes" id="UP000030758">
    <property type="component" value="Unassembled WGS sequence"/>
</dbReference>
<dbReference type="InterPro" id="IPR000742">
    <property type="entry name" value="EGF"/>
</dbReference>
<keyword evidence="8" id="KW-0812">Transmembrane</keyword>
<protein>
    <recommendedName>
        <fullName evidence="10">EGF-like domain-containing protein</fullName>
    </recommendedName>
</protein>
<keyword evidence="3" id="KW-0677">Repeat</keyword>
<dbReference type="PROSITE" id="PS00022">
    <property type="entry name" value="EGF_1"/>
    <property type="match status" value="5"/>
</dbReference>
<accession>A0A085N8I1</accession>
<evidence type="ECO:0000259" key="10">
    <source>
        <dbReference type="PROSITE" id="PS50026"/>
    </source>
</evidence>
<dbReference type="GO" id="GO:0016020">
    <property type="term" value="C:membrane"/>
    <property type="evidence" value="ECO:0007669"/>
    <property type="project" value="UniProtKB-SubCell"/>
</dbReference>
<evidence type="ECO:0000256" key="1">
    <source>
        <dbReference type="ARBA" id="ARBA00022536"/>
    </source>
</evidence>
<dbReference type="PROSITE" id="PS50026">
    <property type="entry name" value="EGF_3"/>
    <property type="match status" value="4"/>
</dbReference>
<dbReference type="GO" id="GO:0045597">
    <property type="term" value="P:positive regulation of cell differentiation"/>
    <property type="evidence" value="ECO:0007669"/>
    <property type="project" value="UniProtKB-ARBA"/>
</dbReference>
<evidence type="ECO:0000256" key="4">
    <source>
        <dbReference type="ARBA" id="ARBA00023157"/>
    </source>
</evidence>
<dbReference type="AlphaFoldDB" id="A0A085N8I1"/>